<organism evidence="2">
    <name type="scientific">Oppiella nova</name>
    <dbReference type="NCBI Taxonomy" id="334625"/>
    <lineage>
        <taxon>Eukaryota</taxon>
        <taxon>Metazoa</taxon>
        <taxon>Ecdysozoa</taxon>
        <taxon>Arthropoda</taxon>
        <taxon>Chelicerata</taxon>
        <taxon>Arachnida</taxon>
        <taxon>Acari</taxon>
        <taxon>Acariformes</taxon>
        <taxon>Sarcoptiformes</taxon>
        <taxon>Oribatida</taxon>
        <taxon>Brachypylina</taxon>
        <taxon>Oppioidea</taxon>
        <taxon>Oppiidae</taxon>
        <taxon>Oppiella</taxon>
    </lineage>
</organism>
<dbReference type="AlphaFoldDB" id="A0A7R9QZX6"/>
<dbReference type="GO" id="GO:0016705">
    <property type="term" value="F:oxidoreductase activity, acting on paired donors, with incorporation or reduction of molecular oxygen"/>
    <property type="evidence" value="ECO:0007669"/>
    <property type="project" value="InterPro"/>
</dbReference>
<keyword evidence="3" id="KW-1185">Reference proteome</keyword>
<dbReference type="InterPro" id="IPR036396">
    <property type="entry name" value="Cyt_P450_sf"/>
</dbReference>
<evidence type="ECO:0008006" key="4">
    <source>
        <dbReference type="Google" id="ProtNLM"/>
    </source>
</evidence>
<feature type="non-terminal residue" evidence="2">
    <location>
        <position position="1"/>
    </location>
</feature>
<protein>
    <recommendedName>
        <fullName evidence="4">Cytochrome P450</fullName>
    </recommendedName>
</protein>
<evidence type="ECO:0000313" key="2">
    <source>
        <dbReference type="EMBL" id="CAD7664749.1"/>
    </source>
</evidence>
<evidence type="ECO:0000256" key="1">
    <source>
        <dbReference type="ARBA" id="ARBA00023033"/>
    </source>
</evidence>
<dbReference type="GO" id="GO:0004497">
    <property type="term" value="F:monooxygenase activity"/>
    <property type="evidence" value="ECO:0007669"/>
    <property type="project" value="UniProtKB-KW"/>
</dbReference>
<sequence>MVAYYISKRYSLLELDYWQNQGVRTGKVSQWARYTKQWYDWEQELCRKNGKLFGIYETTKPVLYLSDPELIREVLVKDFHDFRTGADPLSDNM</sequence>
<dbReference type="SUPFAM" id="SSF48264">
    <property type="entry name" value="Cytochrome P450"/>
    <property type="match status" value="1"/>
</dbReference>
<proteinExistence type="predicted"/>
<dbReference type="EMBL" id="OC955529">
    <property type="protein sequence ID" value="CAD7664749.1"/>
    <property type="molecule type" value="Genomic_DNA"/>
</dbReference>
<reference evidence="2" key="1">
    <citation type="submission" date="2020-11" db="EMBL/GenBank/DDBJ databases">
        <authorList>
            <person name="Tran Van P."/>
        </authorList>
    </citation>
    <scope>NUCLEOTIDE SEQUENCE</scope>
</reference>
<dbReference type="EMBL" id="CAJPVJ010040704">
    <property type="protein sequence ID" value="CAG2181886.1"/>
    <property type="molecule type" value="Genomic_DNA"/>
</dbReference>
<name>A0A7R9QZX6_9ACAR</name>
<dbReference type="OrthoDB" id="6435524at2759"/>
<gene>
    <name evidence="2" type="ORF">ONB1V03_LOCUS21307</name>
</gene>
<accession>A0A7R9QZX6</accession>
<keyword evidence="1" id="KW-0503">Monooxygenase</keyword>
<dbReference type="Gene3D" id="1.10.630.10">
    <property type="entry name" value="Cytochrome P450"/>
    <property type="match status" value="1"/>
</dbReference>
<dbReference type="GO" id="GO:0005506">
    <property type="term" value="F:iron ion binding"/>
    <property type="evidence" value="ECO:0007669"/>
    <property type="project" value="InterPro"/>
</dbReference>
<dbReference type="Proteomes" id="UP000728032">
    <property type="component" value="Unassembled WGS sequence"/>
</dbReference>
<evidence type="ECO:0000313" key="3">
    <source>
        <dbReference type="Proteomes" id="UP000728032"/>
    </source>
</evidence>
<keyword evidence="1" id="KW-0560">Oxidoreductase</keyword>
<dbReference type="GO" id="GO:0020037">
    <property type="term" value="F:heme binding"/>
    <property type="evidence" value="ECO:0007669"/>
    <property type="project" value="InterPro"/>
</dbReference>